<proteinExistence type="inferred from homology"/>
<keyword evidence="1" id="KW-0472">Membrane</keyword>
<comment type="caution">
    <text evidence="3">The sequence shown here is derived from an EMBL/GenBank/DDBJ whole genome shotgun (WGS) entry which is preliminary data.</text>
</comment>
<dbReference type="Pfam" id="PF02953">
    <property type="entry name" value="zf-Tim10_DDP"/>
    <property type="match status" value="1"/>
</dbReference>
<dbReference type="Proteomes" id="UP000192247">
    <property type="component" value="Unassembled WGS sequence"/>
</dbReference>
<keyword evidence="1" id="KW-1015">Disulfide bond</keyword>
<keyword evidence="1" id="KW-0143">Chaperone</keyword>
<gene>
    <name evidence="3" type="ORF">BIW11_13070</name>
</gene>
<keyword evidence="4" id="KW-1185">Reference proteome</keyword>
<protein>
    <recommendedName>
        <fullName evidence="1">Mitochondrial import inner membrane translocase subunit</fullName>
    </recommendedName>
</protein>
<keyword evidence="1" id="KW-0653">Protein transport</keyword>
<accession>A0A1V9X3P2</accession>
<dbReference type="InterPro" id="IPR004217">
    <property type="entry name" value="Tim10-like"/>
</dbReference>
<dbReference type="GO" id="GO:0015031">
    <property type="term" value="P:protein transport"/>
    <property type="evidence" value="ECO:0007669"/>
    <property type="project" value="UniProtKB-KW"/>
</dbReference>
<keyword evidence="1" id="KW-0813">Transport</keyword>
<sequence length="91" mass="10570">MGLGDLNSENRSAYKDLQEQLMVEQQKAQFQMQVHRLTNICWDKCVDKPSSRLDGRTETCISNCVERFIDTSLTITNRFAQMLQKAHGFDR</sequence>
<dbReference type="SUPFAM" id="SSF144122">
    <property type="entry name" value="Tim10-like"/>
    <property type="match status" value="1"/>
</dbReference>
<keyword evidence="1" id="KW-0999">Mitochondrion inner membrane</keyword>
<comment type="domain">
    <text evidence="1">The twin CX3C motif contains 4 conserved Cys residues that form 2 disulfide bonds in the mitochondrial intermembrane space.</text>
</comment>
<reference evidence="3 4" key="1">
    <citation type="journal article" date="2017" name="Gigascience">
        <title>Draft genome of the honey bee ectoparasitic mite, Tropilaelaps mercedesae, is shaped by the parasitic life history.</title>
        <authorList>
            <person name="Dong X."/>
            <person name="Armstrong S.D."/>
            <person name="Xia D."/>
            <person name="Makepeace B.L."/>
            <person name="Darby A.C."/>
            <person name="Kadowaki T."/>
        </authorList>
    </citation>
    <scope>NUCLEOTIDE SEQUENCE [LARGE SCALE GENOMIC DNA]</scope>
    <source>
        <strain evidence="3">Wuxi-XJTLU</strain>
    </source>
</reference>
<comment type="subcellular location">
    <subcellularLocation>
        <location evidence="1">Mitochondrion inner membrane</location>
        <topology evidence="1">Peripheral membrane protein</topology>
        <orientation evidence="1">Intermembrane side</orientation>
    </subcellularLocation>
</comment>
<evidence type="ECO:0000313" key="4">
    <source>
        <dbReference type="Proteomes" id="UP000192247"/>
    </source>
</evidence>
<dbReference type="OrthoDB" id="344165at2759"/>
<dbReference type="InParanoid" id="A0A1V9X3P2"/>
<organism evidence="3 4">
    <name type="scientific">Tropilaelaps mercedesae</name>
    <dbReference type="NCBI Taxonomy" id="418985"/>
    <lineage>
        <taxon>Eukaryota</taxon>
        <taxon>Metazoa</taxon>
        <taxon>Ecdysozoa</taxon>
        <taxon>Arthropoda</taxon>
        <taxon>Chelicerata</taxon>
        <taxon>Arachnida</taxon>
        <taxon>Acari</taxon>
        <taxon>Parasitiformes</taxon>
        <taxon>Mesostigmata</taxon>
        <taxon>Gamasina</taxon>
        <taxon>Dermanyssoidea</taxon>
        <taxon>Laelapidae</taxon>
        <taxon>Tropilaelaps</taxon>
    </lineage>
</organism>
<keyword evidence="1" id="KW-0811">Translocation</keyword>
<dbReference type="Gene3D" id="1.10.287.810">
    <property type="entry name" value="Mitochondrial import inner membrane translocase subunit tim13 like domains"/>
    <property type="match status" value="1"/>
</dbReference>
<comment type="similarity">
    <text evidence="1">Belongs to the small Tim family.</text>
</comment>
<dbReference type="GO" id="GO:0005743">
    <property type="term" value="C:mitochondrial inner membrane"/>
    <property type="evidence" value="ECO:0007669"/>
    <property type="project" value="UniProtKB-SubCell"/>
</dbReference>
<dbReference type="STRING" id="418985.A0A1V9X3P2"/>
<comment type="subunit">
    <text evidence="1">Heterohexamer.</text>
</comment>
<evidence type="ECO:0000259" key="2">
    <source>
        <dbReference type="Pfam" id="PF02953"/>
    </source>
</evidence>
<dbReference type="EMBL" id="MNPL01025676">
    <property type="protein sequence ID" value="OQR68185.1"/>
    <property type="molecule type" value="Genomic_DNA"/>
</dbReference>
<dbReference type="FunCoup" id="A0A1V9X3P2">
    <property type="interactions" value="1313"/>
</dbReference>
<feature type="domain" description="Tim10-like" evidence="2">
    <location>
        <begin position="20"/>
        <end position="81"/>
    </location>
</feature>
<evidence type="ECO:0000256" key="1">
    <source>
        <dbReference type="RuleBase" id="RU367043"/>
    </source>
</evidence>
<dbReference type="AlphaFoldDB" id="A0A1V9X3P2"/>
<dbReference type="InterPro" id="IPR035427">
    <property type="entry name" value="Tim10-like_dom_sf"/>
</dbReference>
<comment type="function">
    <text evidence="1">Mitochondrial intermembrane chaperone that participates in the import and insertion of some multi-pass transmembrane proteins into the mitochondrial inner membrane. Also required for the transfer of beta-barrel precursors from the TOM complex to the sorting and assembly machinery (SAM complex) of the outer membrane. Acts as a chaperone-like protein that protects the hydrophobic precursors from aggregation and guide them through the mitochondrial intermembrane space.</text>
</comment>
<name>A0A1V9X3P2_9ACAR</name>
<keyword evidence="1" id="KW-0496">Mitochondrion</keyword>
<evidence type="ECO:0000313" key="3">
    <source>
        <dbReference type="EMBL" id="OQR68185.1"/>
    </source>
</evidence>